<dbReference type="STRING" id="1141098.A0A1Y2E777"/>
<dbReference type="PANTHER" id="PTHR22946:SF12">
    <property type="entry name" value="CONIDIAL PIGMENT BIOSYNTHESIS PROTEIN AYG1 (AFU_ORTHOLOGUE AFUA_2G17550)"/>
    <property type="match status" value="1"/>
</dbReference>
<sequence length="370" mass="40787">MESVYTEFKFLADAIHNTITSANTSKHPVSARDAFFRTASYYRAATFFLAQNQSDERLFEVWDTQMRDFDSALALSDIKGERVTVKGPGFDIPVIFWAAPGSEARPTVLIGSGYDASQEESFHYLGRAVLDRGCNLATYEGPGQPTVRRQQGLGFISNWWDVVTPVVDYLSSRNSEVDEDKIALVDVSFGGTLAPLAASREHRLAAVLVIDGLVSFQDAILSQIPAEVAELYTSGAEADFNEYMNAVRLNPLSPKIFRFVINQGLWSFATESPYDWFARLGKFRLDEDVVGNMTCPVFVGSGEDDTFAPGQPEELQKMLGDKGYYHLFETKLGAGEHCQLGAEAQLAQVAFDWLETVFEGVGGKGNGTVM</sequence>
<dbReference type="InterPro" id="IPR050261">
    <property type="entry name" value="FrsA_esterase"/>
</dbReference>
<proteinExistence type="predicted"/>
<dbReference type="EMBL" id="MCFJ01000004">
    <property type="protein sequence ID" value="ORY67402.1"/>
    <property type="molecule type" value="Genomic_DNA"/>
</dbReference>
<evidence type="ECO:0000313" key="1">
    <source>
        <dbReference type="EMBL" id="ORY67402.1"/>
    </source>
</evidence>
<protein>
    <submittedName>
        <fullName evidence="1">Alpha/Beta hydrolase protein</fullName>
    </submittedName>
</protein>
<dbReference type="Gene3D" id="3.40.50.1820">
    <property type="entry name" value="alpha/beta hydrolase"/>
    <property type="match status" value="1"/>
</dbReference>
<dbReference type="OrthoDB" id="249703at2759"/>
<dbReference type="GO" id="GO:0016787">
    <property type="term" value="F:hydrolase activity"/>
    <property type="evidence" value="ECO:0007669"/>
    <property type="project" value="UniProtKB-KW"/>
</dbReference>
<reference evidence="1 2" key="1">
    <citation type="submission" date="2016-07" db="EMBL/GenBank/DDBJ databases">
        <title>Pervasive Adenine N6-methylation of Active Genes in Fungi.</title>
        <authorList>
            <consortium name="DOE Joint Genome Institute"/>
            <person name="Mondo S.J."/>
            <person name="Dannebaum R.O."/>
            <person name="Kuo R.C."/>
            <person name="Labutti K."/>
            <person name="Haridas S."/>
            <person name="Kuo A."/>
            <person name="Salamov A."/>
            <person name="Ahrendt S.R."/>
            <person name="Lipzen A."/>
            <person name="Sullivan W."/>
            <person name="Andreopoulos W.B."/>
            <person name="Clum A."/>
            <person name="Lindquist E."/>
            <person name="Daum C."/>
            <person name="Ramamoorthy G.K."/>
            <person name="Gryganskyi A."/>
            <person name="Culley D."/>
            <person name="Magnuson J.K."/>
            <person name="James T.Y."/>
            <person name="O'Malley M.A."/>
            <person name="Stajich J.E."/>
            <person name="Spatafora J.W."/>
            <person name="Visel A."/>
            <person name="Grigoriev I.V."/>
        </authorList>
    </citation>
    <scope>NUCLEOTIDE SEQUENCE [LARGE SCALE GENOMIC DNA]</scope>
    <source>
        <strain evidence="1 2">CBS 129021</strain>
    </source>
</reference>
<comment type="caution">
    <text evidence="1">The sequence shown here is derived from an EMBL/GenBank/DDBJ whole genome shotgun (WGS) entry which is preliminary data.</text>
</comment>
<keyword evidence="2" id="KW-1185">Reference proteome</keyword>
<dbReference type="InterPro" id="IPR029058">
    <property type="entry name" value="AB_hydrolase_fold"/>
</dbReference>
<dbReference type="SUPFAM" id="SSF53474">
    <property type="entry name" value="alpha/beta-Hydrolases"/>
    <property type="match status" value="1"/>
</dbReference>
<name>A0A1Y2E777_9PEZI</name>
<organism evidence="1 2">
    <name type="scientific">Pseudomassariella vexata</name>
    <dbReference type="NCBI Taxonomy" id="1141098"/>
    <lineage>
        <taxon>Eukaryota</taxon>
        <taxon>Fungi</taxon>
        <taxon>Dikarya</taxon>
        <taxon>Ascomycota</taxon>
        <taxon>Pezizomycotina</taxon>
        <taxon>Sordariomycetes</taxon>
        <taxon>Xylariomycetidae</taxon>
        <taxon>Amphisphaeriales</taxon>
        <taxon>Pseudomassariaceae</taxon>
        <taxon>Pseudomassariella</taxon>
    </lineage>
</organism>
<dbReference type="RefSeq" id="XP_040718026.1">
    <property type="nucleotide sequence ID" value="XM_040857521.1"/>
</dbReference>
<evidence type="ECO:0000313" key="2">
    <source>
        <dbReference type="Proteomes" id="UP000193689"/>
    </source>
</evidence>
<dbReference type="Proteomes" id="UP000193689">
    <property type="component" value="Unassembled WGS sequence"/>
</dbReference>
<dbReference type="AlphaFoldDB" id="A0A1Y2E777"/>
<dbReference type="InParanoid" id="A0A1Y2E777"/>
<gene>
    <name evidence="1" type="ORF">BCR38DRAFT_387977</name>
</gene>
<keyword evidence="1" id="KW-0378">Hydrolase</keyword>
<dbReference type="Gene3D" id="1.20.1440.110">
    <property type="entry name" value="acylaminoacyl peptidase"/>
    <property type="match status" value="1"/>
</dbReference>
<dbReference type="GeneID" id="63773733"/>
<accession>A0A1Y2E777</accession>
<dbReference type="PANTHER" id="PTHR22946">
    <property type="entry name" value="DIENELACTONE HYDROLASE DOMAIN-CONTAINING PROTEIN-RELATED"/>
    <property type="match status" value="1"/>
</dbReference>